<gene>
    <name evidence="2" type="ORF">B1B_03700</name>
    <name evidence="1" type="ORF">B2A_01317</name>
</gene>
<reference evidence="2" key="2">
    <citation type="journal article" date="2014" name="ISME J.">
        <title>Microbial stratification in low pH oxic and suboxic macroscopic growths along an acid mine drainage.</title>
        <authorList>
            <person name="Mendez-Garcia C."/>
            <person name="Mesa V."/>
            <person name="Sprenger R.R."/>
            <person name="Richter M."/>
            <person name="Diez M.S."/>
            <person name="Solano J."/>
            <person name="Bargiela R."/>
            <person name="Golyshina O.V."/>
            <person name="Manteca A."/>
            <person name="Ramos J.L."/>
            <person name="Gallego J.R."/>
            <person name="Llorente I."/>
            <person name="Martins Dos Santos V.A."/>
            <person name="Jensen O.N."/>
            <person name="Pelaez A.I."/>
            <person name="Sanchez J."/>
            <person name="Ferrer M."/>
        </authorList>
    </citation>
    <scope>NUCLEOTIDE SEQUENCE</scope>
</reference>
<dbReference type="EMBL" id="AUZY01002289">
    <property type="protein sequence ID" value="EQD72537.1"/>
    <property type="molecule type" value="Genomic_DNA"/>
</dbReference>
<dbReference type="EMBL" id="AUZZ01000978">
    <property type="protein sequence ID" value="EQD66039.1"/>
    <property type="molecule type" value="Genomic_DNA"/>
</dbReference>
<sequence>LADAPALVRRLAQDLEEVRRPDGSTLGVRLFRPSEVYRSVEGDPPDLMAYFGDLKWRSAGTLGHGRWFLEENDTGPDDAVHSFDGIFAFAHPKTPRPAALGPHSILSVGPAIYRYFGLPVPEFAAEPPLPIWSE</sequence>
<evidence type="ECO:0000313" key="1">
    <source>
        <dbReference type="EMBL" id="EQD66039.1"/>
    </source>
</evidence>
<name>T1BRN3_9ZZZZ</name>
<organism evidence="2">
    <name type="scientific">mine drainage metagenome</name>
    <dbReference type="NCBI Taxonomy" id="410659"/>
    <lineage>
        <taxon>unclassified sequences</taxon>
        <taxon>metagenomes</taxon>
        <taxon>ecological metagenomes</taxon>
    </lineage>
</organism>
<dbReference type="AlphaFoldDB" id="T1BRN3"/>
<evidence type="ECO:0000313" key="2">
    <source>
        <dbReference type="EMBL" id="EQD72537.1"/>
    </source>
</evidence>
<comment type="caution">
    <text evidence="2">The sequence shown here is derived from an EMBL/GenBank/DDBJ whole genome shotgun (WGS) entry which is preliminary data.</text>
</comment>
<proteinExistence type="predicted"/>
<protein>
    <submittedName>
        <fullName evidence="2">Type I phosphodiesterase / nucleotide pyrophosphatase</fullName>
    </submittedName>
</protein>
<feature type="non-terminal residue" evidence="2">
    <location>
        <position position="1"/>
    </location>
</feature>
<reference evidence="2" key="1">
    <citation type="submission" date="2013-08" db="EMBL/GenBank/DDBJ databases">
        <authorList>
            <person name="Mendez C."/>
            <person name="Richter M."/>
            <person name="Ferrer M."/>
            <person name="Sanchez J."/>
        </authorList>
    </citation>
    <scope>NUCLEOTIDE SEQUENCE</scope>
</reference>
<accession>T1BRN3</accession>